<dbReference type="Pfam" id="PF00005">
    <property type="entry name" value="ABC_tran"/>
    <property type="match status" value="1"/>
</dbReference>
<dbReference type="PROSITE" id="PS50893">
    <property type="entry name" value="ABC_TRANSPORTER_2"/>
    <property type="match status" value="1"/>
</dbReference>
<evidence type="ECO:0000256" key="3">
    <source>
        <dbReference type="SAM" id="MobiDB-lite"/>
    </source>
</evidence>
<reference evidence="5 6" key="1">
    <citation type="submission" date="2015-10" db="EMBL/GenBank/DDBJ databases">
        <authorList>
            <person name="Ju K.-S."/>
            <person name="Doroghazi J.R."/>
            <person name="Metcalf W.W."/>
        </authorList>
    </citation>
    <scope>NUCLEOTIDE SEQUENCE [LARGE SCALE GENOMIC DNA]</scope>
    <source>
        <strain evidence="5 6">NRRL B-24793</strain>
    </source>
</reference>
<dbReference type="RefSeq" id="WP_013731245.1">
    <property type="nucleotide sequence ID" value="NZ_LMWI01000001.1"/>
</dbReference>
<dbReference type="PROSITE" id="PS00211">
    <property type="entry name" value="ABC_TRANSPORTER_1"/>
    <property type="match status" value="1"/>
</dbReference>
<feature type="region of interest" description="Disordered" evidence="3">
    <location>
        <begin position="1"/>
        <end position="22"/>
    </location>
</feature>
<dbReference type="OMA" id="HMADLKI"/>
<dbReference type="SUPFAM" id="SSF52540">
    <property type="entry name" value="P-loop containing nucleoside triphosphate hydrolases"/>
    <property type="match status" value="1"/>
</dbReference>
<proteinExistence type="predicted"/>
<dbReference type="AlphaFoldDB" id="A0A9X0LF46"/>
<sequence>MSAATQNAGTSGGATGTNAPPLQLRGIRKQFGGVVAIERFDLELAAGEITALVGDNGAGKSTLVKIISGVYQPTEGELRMHGRPVSFRDASDARRQGVEVVYQDLALADSQPVYMNMFLGRELTRGPLRLLDRRRMARETQALVDALDVRIPSAKAIIRDLSGGQRQAVAICRATHWASGLVLMDEPTAALGVAETAKVEELILKLRERGAAVLVVSHNLDQVFRIADRVAVLRRGRQVGVRSIEDTSRNEIVSMITGASAPDESSSS</sequence>
<evidence type="ECO:0000313" key="6">
    <source>
        <dbReference type="Proteomes" id="UP000053246"/>
    </source>
</evidence>
<feature type="domain" description="ABC transporter" evidence="4">
    <location>
        <begin position="22"/>
        <end position="260"/>
    </location>
</feature>
<dbReference type="CDD" id="cd03216">
    <property type="entry name" value="ABC_Carb_Monos_I"/>
    <property type="match status" value="1"/>
</dbReference>
<gene>
    <name evidence="5" type="ORF">ADL17_02720</name>
</gene>
<evidence type="ECO:0000259" key="4">
    <source>
        <dbReference type="PROSITE" id="PS50893"/>
    </source>
</evidence>
<dbReference type="PANTHER" id="PTHR43790:SF8">
    <property type="entry name" value="SUGAR ABC TRANSPORTER ATP-BINDING PROTEIN"/>
    <property type="match status" value="1"/>
</dbReference>
<keyword evidence="6" id="KW-1185">Reference proteome</keyword>
<dbReference type="SMART" id="SM00382">
    <property type="entry name" value="AAA"/>
    <property type="match status" value="1"/>
</dbReference>
<dbReference type="EMBL" id="LMWI01000001">
    <property type="protein sequence ID" value="KUJ48017.1"/>
    <property type="molecule type" value="Genomic_DNA"/>
</dbReference>
<keyword evidence="1" id="KW-0547">Nucleotide-binding</keyword>
<dbReference type="Gene3D" id="3.40.50.300">
    <property type="entry name" value="P-loop containing nucleotide triphosphate hydrolases"/>
    <property type="match status" value="1"/>
</dbReference>
<dbReference type="Proteomes" id="UP000053246">
    <property type="component" value="Unassembled WGS sequence"/>
</dbReference>
<dbReference type="InterPro" id="IPR003593">
    <property type="entry name" value="AAA+_ATPase"/>
</dbReference>
<dbReference type="InterPro" id="IPR027417">
    <property type="entry name" value="P-loop_NTPase"/>
</dbReference>
<protein>
    <submittedName>
        <fullName evidence="5">ABC transporter ATP-binding protein</fullName>
    </submittedName>
</protein>
<accession>A0A9X0LF46</accession>
<dbReference type="InterPro" id="IPR003439">
    <property type="entry name" value="ABC_transporter-like_ATP-bd"/>
</dbReference>
<organism evidence="5 6">
    <name type="scientific">Micromonospora maris</name>
    <dbReference type="NCBI Taxonomy" id="1003110"/>
    <lineage>
        <taxon>Bacteria</taxon>
        <taxon>Bacillati</taxon>
        <taxon>Actinomycetota</taxon>
        <taxon>Actinomycetes</taxon>
        <taxon>Micromonosporales</taxon>
        <taxon>Micromonosporaceae</taxon>
        <taxon>Micromonospora</taxon>
    </lineage>
</organism>
<evidence type="ECO:0000313" key="5">
    <source>
        <dbReference type="EMBL" id="KUJ48017.1"/>
    </source>
</evidence>
<dbReference type="InterPro" id="IPR017871">
    <property type="entry name" value="ABC_transporter-like_CS"/>
</dbReference>
<keyword evidence="2 5" id="KW-0067">ATP-binding</keyword>
<dbReference type="PANTHER" id="PTHR43790">
    <property type="entry name" value="CARBOHYDRATE TRANSPORT ATP-BINDING PROTEIN MG119-RELATED"/>
    <property type="match status" value="1"/>
</dbReference>
<dbReference type="GO" id="GO:0016887">
    <property type="term" value="F:ATP hydrolysis activity"/>
    <property type="evidence" value="ECO:0007669"/>
    <property type="project" value="InterPro"/>
</dbReference>
<name>A0A9X0LF46_9ACTN</name>
<evidence type="ECO:0000256" key="1">
    <source>
        <dbReference type="ARBA" id="ARBA00022741"/>
    </source>
</evidence>
<dbReference type="GO" id="GO:0005524">
    <property type="term" value="F:ATP binding"/>
    <property type="evidence" value="ECO:0007669"/>
    <property type="project" value="UniProtKB-KW"/>
</dbReference>
<dbReference type="InterPro" id="IPR050107">
    <property type="entry name" value="ABC_carbohydrate_import_ATPase"/>
</dbReference>
<evidence type="ECO:0000256" key="2">
    <source>
        <dbReference type="ARBA" id="ARBA00022840"/>
    </source>
</evidence>
<comment type="caution">
    <text evidence="5">The sequence shown here is derived from an EMBL/GenBank/DDBJ whole genome shotgun (WGS) entry which is preliminary data.</text>
</comment>